<gene>
    <name evidence="1" type="ORF">ESCO13_00229</name>
</gene>
<organism evidence="1 2">
    <name type="scientific">Escherichia phage ESCO13</name>
    <dbReference type="NCBI Taxonomy" id="1881104"/>
    <lineage>
        <taxon>Viruses</taxon>
        <taxon>Duplodnaviria</taxon>
        <taxon>Heunggongvirae</taxon>
        <taxon>Uroviricota</taxon>
        <taxon>Caudoviricetes</taxon>
        <taxon>Stephanstirmvirinae</taxon>
        <taxon>Phapecoctavirus</taxon>
        <taxon>Phapecoctavirus ESCO13</taxon>
    </lineage>
</organism>
<name>A0A1D7XFK3_9CAUD</name>
<sequence>MVTYFAVGDRVGTAGELLKNSDRDVKDILATLVDILQRKELLSDRDVAKLLDIGGDELQRLPF</sequence>
<dbReference type="EMBL" id="KX552041">
    <property type="protein sequence ID" value="AOQ27340.1"/>
    <property type="molecule type" value="Genomic_DNA"/>
</dbReference>
<proteinExistence type="predicted"/>
<dbReference type="Proteomes" id="UP000225358">
    <property type="component" value="Segment"/>
</dbReference>
<evidence type="ECO:0000313" key="2">
    <source>
        <dbReference type="Proteomes" id="UP000225358"/>
    </source>
</evidence>
<accession>A0A1D7XFK3</accession>
<keyword evidence="2" id="KW-1185">Reference proteome</keyword>
<reference evidence="1" key="1">
    <citation type="submission" date="2017-02" db="EMBL/GenBank/DDBJ databases">
        <title>Complete genome sequence of two Escherichia coli phages, vB_EcoM_ ESCO5 and vB_EcoM_ESCO13, which are related to phAPEC8.</title>
        <authorList>
            <person name="Trotereau A."/>
            <person name="Gonnet M."/>
            <person name="Viardot A."/>
            <person name="Lalmanach A.-C."/>
            <person name="Guabiraba R."/>
            <person name="Chanteloup N."/>
            <person name="Schouler C."/>
        </authorList>
    </citation>
    <scope>NUCLEOTIDE SEQUENCE [LARGE SCALE GENOMIC DNA]</scope>
</reference>
<evidence type="ECO:0000313" key="1">
    <source>
        <dbReference type="EMBL" id="AOQ27340.1"/>
    </source>
</evidence>
<protein>
    <submittedName>
        <fullName evidence="1">Uncharacterized protein</fullName>
    </submittedName>
</protein>